<reference evidence="2 3" key="1">
    <citation type="submission" date="2019-06" db="EMBL/GenBank/DDBJ databases">
        <title>Genome sequence of Litorilinea aerophila BAA-2444.</title>
        <authorList>
            <person name="Maclea K.S."/>
            <person name="Maurais E.G."/>
            <person name="Iannazzi L.C."/>
        </authorList>
    </citation>
    <scope>NUCLEOTIDE SEQUENCE [LARGE SCALE GENOMIC DNA]</scope>
    <source>
        <strain evidence="2 3">ATCC BAA-2444</strain>
    </source>
</reference>
<dbReference type="PANTHER" id="PTHR23526">
    <property type="entry name" value="INTEGRAL MEMBRANE TRANSPORT PROTEIN-RELATED"/>
    <property type="match status" value="1"/>
</dbReference>
<dbReference type="InterPro" id="IPR011701">
    <property type="entry name" value="MFS"/>
</dbReference>
<dbReference type="Gene3D" id="1.20.1250.20">
    <property type="entry name" value="MFS general substrate transporter like domains"/>
    <property type="match status" value="2"/>
</dbReference>
<evidence type="ECO:0000256" key="1">
    <source>
        <dbReference type="SAM" id="Phobius"/>
    </source>
</evidence>
<feature type="transmembrane region" description="Helical" evidence="1">
    <location>
        <begin position="148"/>
        <end position="171"/>
    </location>
</feature>
<dbReference type="PANTHER" id="PTHR23526:SF2">
    <property type="entry name" value="MAJOR FACILITATOR SUPERFAMILY (MFS) PROFILE DOMAIN-CONTAINING PROTEIN"/>
    <property type="match status" value="1"/>
</dbReference>
<accession>A0A540VJ66</accession>
<dbReference type="InterPro" id="IPR016024">
    <property type="entry name" value="ARM-type_fold"/>
</dbReference>
<evidence type="ECO:0000313" key="3">
    <source>
        <dbReference type="Proteomes" id="UP000317371"/>
    </source>
</evidence>
<dbReference type="InterPro" id="IPR011989">
    <property type="entry name" value="ARM-like"/>
</dbReference>
<evidence type="ECO:0000313" key="2">
    <source>
        <dbReference type="EMBL" id="TQE96818.1"/>
    </source>
</evidence>
<keyword evidence="3" id="KW-1185">Reference proteome</keyword>
<feature type="transmembrane region" description="Helical" evidence="1">
    <location>
        <begin position="80"/>
        <end position="103"/>
    </location>
</feature>
<proteinExistence type="predicted"/>
<feature type="transmembrane region" description="Helical" evidence="1">
    <location>
        <begin position="53"/>
        <end position="73"/>
    </location>
</feature>
<gene>
    <name evidence="2" type="ORF">FKZ61_06050</name>
</gene>
<dbReference type="InterPro" id="IPR004155">
    <property type="entry name" value="PBS_lyase_HEAT"/>
</dbReference>
<keyword evidence="1" id="KW-0812">Transmembrane</keyword>
<name>A0A540VJ66_9CHLR</name>
<dbReference type="Pfam" id="PF13646">
    <property type="entry name" value="HEAT_2"/>
    <property type="match status" value="2"/>
</dbReference>
<dbReference type="SMART" id="SM00567">
    <property type="entry name" value="EZ_HEAT"/>
    <property type="match status" value="5"/>
</dbReference>
<keyword evidence="1" id="KW-1133">Transmembrane helix</keyword>
<protein>
    <submittedName>
        <fullName evidence="2">MFS transporter</fullName>
    </submittedName>
</protein>
<dbReference type="InterPro" id="IPR036259">
    <property type="entry name" value="MFS_trans_sf"/>
</dbReference>
<keyword evidence="1" id="KW-0472">Membrane</keyword>
<dbReference type="InParanoid" id="A0A540VJ66"/>
<feature type="transmembrane region" description="Helical" evidence="1">
    <location>
        <begin position="399"/>
        <end position="418"/>
    </location>
</feature>
<dbReference type="CDD" id="cd06174">
    <property type="entry name" value="MFS"/>
    <property type="match status" value="1"/>
</dbReference>
<dbReference type="SUPFAM" id="SSF48371">
    <property type="entry name" value="ARM repeat"/>
    <property type="match status" value="1"/>
</dbReference>
<dbReference type="AlphaFoldDB" id="A0A540VJ66"/>
<organism evidence="2 3">
    <name type="scientific">Litorilinea aerophila</name>
    <dbReference type="NCBI Taxonomy" id="1204385"/>
    <lineage>
        <taxon>Bacteria</taxon>
        <taxon>Bacillati</taxon>
        <taxon>Chloroflexota</taxon>
        <taxon>Caldilineae</taxon>
        <taxon>Caldilineales</taxon>
        <taxon>Caldilineaceae</taxon>
        <taxon>Litorilinea</taxon>
    </lineage>
</organism>
<dbReference type="OrthoDB" id="3464935at2"/>
<feature type="transmembrane region" description="Helical" evidence="1">
    <location>
        <begin position="266"/>
        <end position="283"/>
    </location>
</feature>
<feature type="transmembrane region" description="Helical" evidence="1">
    <location>
        <begin position="319"/>
        <end position="347"/>
    </location>
</feature>
<feature type="transmembrane region" description="Helical" evidence="1">
    <location>
        <begin position="177"/>
        <end position="197"/>
    </location>
</feature>
<dbReference type="EMBL" id="VIGC01000006">
    <property type="protein sequence ID" value="TQE96818.1"/>
    <property type="molecule type" value="Genomic_DNA"/>
</dbReference>
<sequence length="744" mass="81201">MPAEPTTVEKLRGLPWSVATNATNTVFVQFTFFGSAFVLFLDQLHLSKADIGFILSLIPFSNLVALGVAPAVARFGFKRTFLWFYGARKAVTALLLLTPWVVAHWGSQLAFWFVASVVALFAIFRTVEETAYYPWNQEFVPNFVRGKYAATSNIFTALVGVASVAVAGLVIERSQGLNGFMLLIAVGVLFGFASVWASAHIPGGAPLQGPELEASRKRHLLHALHDGNFVRYLLGLGVMTLGITPLTSFLPLFMEEKVGLSSGSVILLQLGTLVGTLASSYLWGWAADRYGSRPVMLTGAGMIVLLPLFWWAMPRHESWSLYVALLIAFFQGVANLGWGIGAGRLLFVGIVPTDKKNDYLALYFAWAGLVAGASQWIGGQILDGSRDLSGRIWLLDVDAYTPLFVLALGLPLVSVVLLRQVRGDSPVSMGEFAGIFLRGNPFLAMGSLIRFYRAQEEHDAVRVTARLGDAHSPLTVDELLEALADPRFNVRFEAILAIARMPPNPRLTQALVDVLNGKSPALSVIAAWALGRIGDRGALDALRASLNAGYRSIQAHSARSLGTLGDQAMVPELLARLAQESDEGLRVAYASALGKLGARGATRPLLTLLRDCRDEATRMELALAVARLVGQEGRFIRLWRQARGQPGTALSQAVSAVAREWRRHLGQEEPRLAELATCAELFAREELLAAAQALSQLLLQAPATLYDEEILDVLHECGLRLRLCGVRRLEYLLLAVHTLRWGWR</sequence>
<dbReference type="Gene3D" id="1.25.10.10">
    <property type="entry name" value="Leucine-rich Repeat Variant"/>
    <property type="match status" value="1"/>
</dbReference>
<dbReference type="RefSeq" id="WP_141609190.1">
    <property type="nucleotide sequence ID" value="NZ_VIGC02000006.1"/>
</dbReference>
<feature type="transmembrane region" description="Helical" evidence="1">
    <location>
        <begin position="21"/>
        <end position="41"/>
    </location>
</feature>
<dbReference type="GO" id="GO:0022857">
    <property type="term" value="F:transmembrane transporter activity"/>
    <property type="evidence" value="ECO:0007669"/>
    <property type="project" value="InterPro"/>
</dbReference>
<dbReference type="Pfam" id="PF07690">
    <property type="entry name" value="MFS_1"/>
    <property type="match status" value="1"/>
</dbReference>
<dbReference type="Proteomes" id="UP000317371">
    <property type="component" value="Unassembled WGS sequence"/>
</dbReference>
<feature type="transmembrane region" description="Helical" evidence="1">
    <location>
        <begin position="109"/>
        <end position="127"/>
    </location>
</feature>
<feature type="transmembrane region" description="Helical" evidence="1">
    <location>
        <begin position="232"/>
        <end position="254"/>
    </location>
</feature>
<dbReference type="InterPro" id="IPR052528">
    <property type="entry name" value="Sugar_transport-like"/>
</dbReference>
<comment type="caution">
    <text evidence="2">The sequence shown here is derived from an EMBL/GenBank/DDBJ whole genome shotgun (WGS) entry which is preliminary data.</text>
</comment>
<feature type="transmembrane region" description="Helical" evidence="1">
    <location>
        <begin position="359"/>
        <end position="379"/>
    </location>
</feature>
<feature type="transmembrane region" description="Helical" evidence="1">
    <location>
        <begin position="295"/>
        <end position="313"/>
    </location>
</feature>
<dbReference type="SUPFAM" id="SSF103473">
    <property type="entry name" value="MFS general substrate transporter"/>
    <property type="match status" value="1"/>
</dbReference>